<proteinExistence type="predicted"/>
<dbReference type="NCBIfam" id="TIGR00229">
    <property type="entry name" value="sensory_box"/>
    <property type="match status" value="1"/>
</dbReference>
<organism evidence="10 11">
    <name type="scientific">Geothermobacter ehrlichii</name>
    <dbReference type="NCBI Taxonomy" id="213224"/>
    <lineage>
        <taxon>Bacteria</taxon>
        <taxon>Pseudomonadati</taxon>
        <taxon>Thermodesulfobacteriota</taxon>
        <taxon>Desulfuromonadia</taxon>
        <taxon>Desulfuromonadales</taxon>
        <taxon>Geothermobacteraceae</taxon>
        <taxon>Geothermobacter</taxon>
    </lineage>
</organism>
<dbReference type="Pfam" id="PF00512">
    <property type="entry name" value="HisKA"/>
    <property type="match status" value="1"/>
</dbReference>
<dbReference type="SUPFAM" id="SSF52172">
    <property type="entry name" value="CheY-like"/>
    <property type="match status" value="1"/>
</dbReference>
<dbReference type="PROSITE" id="PS50109">
    <property type="entry name" value="HIS_KIN"/>
    <property type="match status" value="1"/>
</dbReference>
<evidence type="ECO:0000256" key="4">
    <source>
        <dbReference type="ARBA" id="ARBA00022679"/>
    </source>
</evidence>
<dbReference type="PANTHER" id="PTHR43547:SF2">
    <property type="entry name" value="HYBRID SIGNAL TRANSDUCTION HISTIDINE KINASE C"/>
    <property type="match status" value="1"/>
</dbReference>
<dbReference type="Gene3D" id="1.10.287.130">
    <property type="match status" value="1"/>
</dbReference>
<name>A0A5D3WN04_9BACT</name>
<dbReference type="InterPro" id="IPR005467">
    <property type="entry name" value="His_kinase_dom"/>
</dbReference>
<dbReference type="Pfam" id="PF13188">
    <property type="entry name" value="PAS_8"/>
    <property type="match status" value="1"/>
</dbReference>
<evidence type="ECO:0000259" key="9">
    <source>
        <dbReference type="PROSITE" id="PS50112"/>
    </source>
</evidence>
<feature type="modified residue" description="4-aspartylphosphate" evidence="6">
    <location>
        <position position="53"/>
    </location>
</feature>
<dbReference type="Gene3D" id="3.30.565.10">
    <property type="entry name" value="Histidine kinase-like ATPase, C-terminal domain"/>
    <property type="match status" value="1"/>
</dbReference>
<dbReference type="InterPro" id="IPR004358">
    <property type="entry name" value="Sig_transdc_His_kin-like_C"/>
</dbReference>
<dbReference type="CDD" id="cd17574">
    <property type="entry name" value="REC_OmpR"/>
    <property type="match status" value="1"/>
</dbReference>
<dbReference type="PROSITE" id="PS50112">
    <property type="entry name" value="PAS"/>
    <property type="match status" value="1"/>
</dbReference>
<dbReference type="InterPro" id="IPR003018">
    <property type="entry name" value="GAF"/>
</dbReference>
<dbReference type="SUPFAM" id="SSF47384">
    <property type="entry name" value="Homodimeric domain of signal transducing histidine kinase"/>
    <property type="match status" value="1"/>
</dbReference>
<dbReference type="EMBL" id="VNIB01000002">
    <property type="protein sequence ID" value="TYO99595.1"/>
    <property type="molecule type" value="Genomic_DNA"/>
</dbReference>
<dbReference type="InterPro" id="IPR003661">
    <property type="entry name" value="HisK_dim/P_dom"/>
</dbReference>
<sequence length="683" mass="76707">MAARVLIVDDDRLMRQVLGDLLRENGFVVIEAVDGREACERCLRASPDAVILDLVMPVMDGAETCRTLRKQPQFRHLPILMLTSRVDSPGTVNPFTLGADDYLAKPFDAEDLLARLQACIIKKNAQEALETRARDYRALLDISESIADSVETGQILRRIVRKIAGHIADIERCSIAVIQEDGAAGYILASSDDDSLRELRIDLGNYPEIRQVIESGEPLLVTDIESDPLFDRVRHLLIDRDFNAVLVLPVHHQQRVIGVMVLRARRERPALSPSEIEFCQLIADVAAGPLTNARFFSHLRRESAALRQAKSVLEDELRIKAIYEELFDNASDGLVAVNAAGQIEFVNRRALEMVGLTRDELQGALVENLLDRPALRRAIVCWRSGRGEEEGGRVRFDLVMQTRNRGRRCFSVSANREPVLNDLTIVAFRDVTEKRRMEAELRQTHAHLAESNRRLRELDRFRAEFLNTATHELRVPVTIVHGYCALLRDSLGNALNGSQREFLDAAFESSERLVDLVNNMLDLSRFEAGKMRIDMGPNDIVDTVFEVCHDLGSIAEKEGLTLRIDPPPERKALFDRQTIQRVLVNLLSNAIKFTPAGGEVRIRFDRNEHELLVSVEDTGKGIPAEQLPQLFDEFTQVGRDDARRGSGLGLSICRKIVESHGGRIWAESRPGCGSRFTFTLPLA</sequence>
<dbReference type="SMART" id="SM00387">
    <property type="entry name" value="HATPase_c"/>
    <property type="match status" value="1"/>
</dbReference>
<dbReference type="InterPro" id="IPR011006">
    <property type="entry name" value="CheY-like_superfamily"/>
</dbReference>
<dbReference type="Pfam" id="PF01590">
    <property type="entry name" value="GAF"/>
    <property type="match status" value="1"/>
</dbReference>
<dbReference type="InterPro" id="IPR029016">
    <property type="entry name" value="GAF-like_dom_sf"/>
</dbReference>
<evidence type="ECO:0000256" key="6">
    <source>
        <dbReference type="PROSITE-ProRule" id="PRU00169"/>
    </source>
</evidence>
<keyword evidence="11" id="KW-1185">Reference proteome</keyword>
<dbReference type="OrthoDB" id="5342753at2"/>
<evidence type="ECO:0000313" key="10">
    <source>
        <dbReference type="EMBL" id="TYO99595.1"/>
    </source>
</evidence>
<dbReference type="InterPro" id="IPR036097">
    <property type="entry name" value="HisK_dim/P_sf"/>
</dbReference>
<dbReference type="Gene3D" id="3.30.450.40">
    <property type="match status" value="1"/>
</dbReference>
<dbReference type="SMART" id="SM00065">
    <property type="entry name" value="GAF"/>
    <property type="match status" value="1"/>
</dbReference>
<dbReference type="SMART" id="SM00091">
    <property type="entry name" value="PAS"/>
    <property type="match status" value="1"/>
</dbReference>
<dbReference type="InterPro" id="IPR003594">
    <property type="entry name" value="HATPase_dom"/>
</dbReference>
<evidence type="ECO:0000256" key="5">
    <source>
        <dbReference type="ARBA" id="ARBA00022777"/>
    </source>
</evidence>
<dbReference type="CDD" id="cd00082">
    <property type="entry name" value="HisKA"/>
    <property type="match status" value="1"/>
</dbReference>
<reference evidence="10 11" key="1">
    <citation type="submission" date="2019-07" db="EMBL/GenBank/DDBJ databases">
        <title>Genomic Encyclopedia of Type Strains, Phase IV (KMG-IV): sequencing the most valuable type-strain genomes for metagenomic binning, comparative biology and taxonomic classification.</title>
        <authorList>
            <person name="Goeker M."/>
        </authorList>
    </citation>
    <scope>NUCLEOTIDE SEQUENCE [LARGE SCALE GENOMIC DNA]</scope>
    <source>
        <strain evidence="10 11">SS015</strain>
    </source>
</reference>
<dbReference type="InterPro" id="IPR035965">
    <property type="entry name" value="PAS-like_dom_sf"/>
</dbReference>
<comment type="catalytic activity">
    <reaction evidence="1">
        <text>ATP + protein L-histidine = ADP + protein N-phospho-L-histidine.</text>
        <dbReference type="EC" id="2.7.13.3"/>
    </reaction>
</comment>
<dbReference type="Pfam" id="PF00072">
    <property type="entry name" value="Response_reg"/>
    <property type="match status" value="1"/>
</dbReference>
<dbReference type="InterPro" id="IPR000014">
    <property type="entry name" value="PAS"/>
</dbReference>
<dbReference type="RefSeq" id="WP_148894845.1">
    <property type="nucleotide sequence ID" value="NZ_VNIB01000002.1"/>
</dbReference>
<feature type="domain" description="Response regulatory" evidence="8">
    <location>
        <begin position="4"/>
        <end position="120"/>
    </location>
</feature>
<dbReference type="Gene3D" id="3.30.450.20">
    <property type="entry name" value="PAS domain"/>
    <property type="match status" value="1"/>
</dbReference>
<evidence type="ECO:0000259" key="8">
    <source>
        <dbReference type="PROSITE" id="PS50110"/>
    </source>
</evidence>
<dbReference type="FunFam" id="3.30.565.10:FF:000006">
    <property type="entry name" value="Sensor histidine kinase WalK"/>
    <property type="match status" value="1"/>
</dbReference>
<keyword evidence="5" id="KW-0418">Kinase</keyword>
<dbReference type="CDD" id="cd16922">
    <property type="entry name" value="HATPase_EvgS-ArcB-TorS-like"/>
    <property type="match status" value="1"/>
</dbReference>
<evidence type="ECO:0000256" key="1">
    <source>
        <dbReference type="ARBA" id="ARBA00000085"/>
    </source>
</evidence>
<keyword evidence="3 6" id="KW-0597">Phosphoprotein</keyword>
<dbReference type="PROSITE" id="PS50110">
    <property type="entry name" value="RESPONSE_REGULATORY"/>
    <property type="match status" value="1"/>
</dbReference>
<dbReference type="EC" id="2.7.13.3" evidence="2"/>
<dbReference type="SMART" id="SM00388">
    <property type="entry name" value="HisKA"/>
    <property type="match status" value="1"/>
</dbReference>
<evidence type="ECO:0000256" key="2">
    <source>
        <dbReference type="ARBA" id="ARBA00012438"/>
    </source>
</evidence>
<dbReference type="GO" id="GO:0000155">
    <property type="term" value="F:phosphorelay sensor kinase activity"/>
    <property type="evidence" value="ECO:0007669"/>
    <property type="project" value="InterPro"/>
</dbReference>
<dbReference type="Gene3D" id="3.40.50.2300">
    <property type="match status" value="1"/>
</dbReference>
<dbReference type="CDD" id="cd00130">
    <property type="entry name" value="PAS"/>
    <property type="match status" value="1"/>
</dbReference>
<evidence type="ECO:0000256" key="3">
    <source>
        <dbReference type="ARBA" id="ARBA00022553"/>
    </source>
</evidence>
<accession>A0A5D3WN04</accession>
<evidence type="ECO:0000313" key="11">
    <source>
        <dbReference type="Proteomes" id="UP000324159"/>
    </source>
</evidence>
<comment type="caution">
    <text evidence="10">The sequence shown here is derived from an EMBL/GenBank/DDBJ whole genome shotgun (WGS) entry which is preliminary data.</text>
</comment>
<feature type="domain" description="PAS" evidence="9">
    <location>
        <begin position="319"/>
        <end position="363"/>
    </location>
</feature>
<dbReference type="SMART" id="SM00448">
    <property type="entry name" value="REC"/>
    <property type="match status" value="1"/>
</dbReference>
<evidence type="ECO:0000259" key="7">
    <source>
        <dbReference type="PROSITE" id="PS50109"/>
    </source>
</evidence>
<dbReference type="SUPFAM" id="SSF55874">
    <property type="entry name" value="ATPase domain of HSP90 chaperone/DNA topoisomerase II/histidine kinase"/>
    <property type="match status" value="1"/>
</dbReference>
<dbReference type="AlphaFoldDB" id="A0A5D3WN04"/>
<gene>
    <name evidence="10" type="ORF">EDC39_102118</name>
</gene>
<feature type="domain" description="Histidine kinase" evidence="7">
    <location>
        <begin position="468"/>
        <end position="683"/>
    </location>
</feature>
<dbReference type="Proteomes" id="UP000324159">
    <property type="component" value="Unassembled WGS sequence"/>
</dbReference>
<dbReference type="PRINTS" id="PR00344">
    <property type="entry name" value="BCTRLSENSOR"/>
</dbReference>
<dbReference type="PANTHER" id="PTHR43547">
    <property type="entry name" value="TWO-COMPONENT HISTIDINE KINASE"/>
    <property type="match status" value="1"/>
</dbReference>
<dbReference type="InterPro" id="IPR036890">
    <property type="entry name" value="HATPase_C_sf"/>
</dbReference>
<dbReference type="Pfam" id="PF02518">
    <property type="entry name" value="HATPase_c"/>
    <property type="match status" value="1"/>
</dbReference>
<keyword evidence="4" id="KW-0808">Transferase</keyword>
<dbReference type="InterPro" id="IPR001789">
    <property type="entry name" value="Sig_transdc_resp-reg_receiver"/>
</dbReference>
<dbReference type="SUPFAM" id="SSF55781">
    <property type="entry name" value="GAF domain-like"/>
    <property type="match status" value="1"/>
</dbReference>
<protein>
    <recommendedName>
        <fullName evidence="2">histidine kinase</fullName>
        <ecNumber evidence="2">2.7.13.3</ecNumber>
    </recommendedName>
</protein>
<dbReference type="SUPFAM" id="SSF55785">
    <property type="entry name" value="PYP-like sensor domain (PAS domain)"/>
    <property type="match status" value="1"/>
</dbReference>